<name>A0A1Q3EHR7_LENED</name>
<dbReference type="Proteomes" id="UP000188533">
    <property type="component" value="Unassembled WGS sequence"/>
</dbReference>
<gene>
    <name evidence="1" type="ORF">LENED_008714</name>
</gene>
<keyword evidence="2" id="KW-1185">Reference proteome</keyword>
<evidence type="ECO:0000313" key="2">
    <source>
        <dbReference type="Proteomes" id="UP000188533"/>
    </source>
</evidence>
<comment type="caution">
    <text evidence="1">The sequence shown here is derived from an EMBL/GenBank/DDBJ whole genome shotgun (WGS) entry which is preliminary data.</text>
</comment>
<organism evidence="1 2">
    <name type="scientific">Lentinula edodes</name>
    <name type="common">Shiitake mushroom</name>
    <name type="synonym">Lentinus edodes</name>
    <dbReference type="NCBI Taxonomy" id="5353"/>
    <lineage>
        <taxon>Eukaryota</taxon>
        <taxon>Fungi</taxon>
        <taxon>Dikarya</taxon>
        <taxon>Basidiomycota</taxon>
        <taxon>Agaricomycotina</taxon>
        <taxon>Agaricomycetes</taxon>
        <taxon>Agaricomycetidae</taxon>
        <taxon>Agaricales</taxon>
        <taxon>Marasmiineae</taxon>
        <taxon>Omphalotaceae</taxon>
        <taxon>Lentinula</taxon>
    </lineage>
</organism>
<dbReference type="EMBL" id="BDGU01000347">
    <property type="protein sequence ID" value="GAW06768.1"/>
    <property type="molecule type" value="Genomic_DNA"/>
</dbReference>
<evidence type="ECO:0000313" key="1">
    <source>
        <dbReference type="EMBL" id="GAW06768.1"/>
    </source>
</evidence>
<accession>A0A1Q3EHR7</accession>
<proteinExistence type="predicted"/>
<reference evidence="1 2" key="1">
    <citation type="submission" date="2016-08" db="EMBL/GenBank/DDBJ databases">
        <authorList>
            <consortium name="Lentinula edodes genome sequencing consortium"/>
            <person name="Sakamoto Y."/>
            <person name="Nakade K."/>
            <person name="Sato S."/>
            <person name="Yoshida Y."/>
            <person name="Miyazaki K."/>
            <person name="Natsume S."/>
            <person name="Konno N."/>
        </authorList>
    </citation>
    <scope>NUCLEOTIDE SEQUENCE [LARGE SCALE GENOMIC DNA]</scope>
    <source>
        <strain evidence="1 2">NBRC 111202</strain>
    </source>
</reference>
<dbReference type="AlphaFoldDB" id="A0A1Q3EHR7"/>
<protein>
    <submittedName>
        <fullName evidence="1">Uncharacterized protein</fullName>
    </submittedName>
</protein>
<sequence length="116" mass="13358">MSYDDAIAEFGAYEALLSQRLSVVASLIDTIKFEKSQFAVLVSDAQQTRLVTQPSDDILPLTAPLGWLPRIQESDLYVWLKVDCLKCETARWRTILWPNFMKQILCLKVDSVWMIF</sequence>
<reference evidence="1 2" key="2">
    <citation type="submission" date="2017-02" db="EMBL/GenBank/DDBJ databases">
        <title>A genome survey and senescence transcriptome analysis in Lentinula edodes.</title>
        <authorList>
            <person name="Sakamoto Y."/>
            <person name="Nakade K."/>
            <person name="Sato S."/>
            <person name="Yoshida Y."/>
            <person name="Miyazaki K."/>
            <person name="Natsume S."/>
            <person name="Konno N."/>
        </authorList>
    </citation>
    <scope>NUCLEOTIDE SEQUENCE [LARGE SCALE GENOMIC DNA]</scope>
    <source>
        <strain evidence="1 2">NBRC 111202</strain>
    </source>
</reference>